<feature type="signal peptide" evidence="2">
    <location>
        <begin position="1"/>
        <end position="21"/>
    </location>
</feature>
<dbReference type="PROSITE" id="PS51257">
    <property type="entry name" value="PROKAR_LIPOPROTEIN"/>
    <property type="match status" value="1"/>
</dbReference>
<accession>A0A328AP03</accession>
<protein>
    <submittedName>
        <fullName evidence="3">Uncharacterized protein</fullName>
    </submittedName>
</protein>
<feature type="chain" id="PRO_5016441838" evidence="2">
    <location>
        <begin position="22"/>
        <end position="121"/>
    </location>
</feature>
<evidence type="ECO:0000313" key="3">
    <source>
        <dbReference type="EMBL" id="RAK56680.1"/>
    </source>
</evidence>
<dbReference type="RefSeq" id="WP_111513031.1">
    <property type="nucleotide sequence ID" value="NZ_QFYR01000001.1"/>
</dbReference>
<evidence type="ECO:0000256" key="2">
    <source>
        <dbReference type="SAM" id="SignalP"/>
    </source>
</evidence>
<evidence type="ECO:0000256" key="1">
    <source>
        <dbReference type="SAM" id="MobiDB-lite"/>
    </source>
</evidence>
<dbReference type="Proteomes" id="UP000249725">
    <property type="component" value="Unassembled WGS sequence"/>
</dbReference>
<gene>
    <name evidence="3" type="ORF">DJ018_01495</name>
</gene>
<comment type="caution">
    <text evidence="3">The sequence shown here is derived from an EMBL/GenBank/DDBJ whole genome shotgun (WGS) entry which is preliminary data.</text>
</comment>
<keyword evidence="2" id="KW-0732">Signal</keyword>
<organism evidence="3 4">
    <name type="scientific">Phenylobacterium deserti</name>
    <dbReference type="NCBI Taxonomy" id="1914756"/>
    <lineage>
        <taxon>Bacteria</taxon>
        <taxon>Pseudomonadati</taxon>
        <taxon>Pseudomonadota</taxon>
        <taxon>Alphaproteobacteria</taxon>
        <taxon>Caulobacterales</taxon>
        <taxon>Caulobacteraceae</taxon>
        <taxon>Phenylobacterium</taxon>
    </lineage>
</organism>
<name>A0A328AP03_9CAUL</name>
<proteinExistence type="predicted"/>
<dbReference type="EMBL" id="QFYR01000001">
    <property type="protein sequence ID" value="RAK56680.1"/>
    <property type="molecule type" value="Genomic_DNA"/>
</dbReference>
<dbReference type="AlphaFoldDB" id="A0A328AP03"/>
<feature type="compositionally biased region" description="Pro residues" evidence="1">
    <location>
        <begin position="38"/>
        <end position="56"/>
    </location>
</feature>
<evidence type="ECO:0000313" key="4">
    <source>
        <dbReference type="Proteomes" id="UP000249725"/>
    </source>
</evidence>
<reference evidence="4" key="1">
    <citation type="submission" date="2018-05" db="EMBL/GenBank/DDBJ databases">
        <authorList>
            <person name="Li X."/>
        </authorList>
    </citation>
    <scope>NUCLEOTIDE SEQUENCE [LARGE SCALE GENOMIC DNA]</scope>
    <source>
        <strain evidence="4">YIM 73061</strain>
    </source>
</reference>
<keyword evidence="4" id="KW-1185">Reference proteome</keyword>
<sequence length="121" mass="12717">MRRRLQAACAAALLAWSLAGCSTLGPKPKPSPVVASAPAPPPAEPEAAPPPPPKPRLIPRKAPAPVSCVPKNFPRAPRYPDSDAALKNAAGAADRYQLMAAGRLLRMQRLAALERALEACR</sequence>
<feature type="region of interest" description="Disordered" evidence="1">
    <location>
        <begin position="27"/>
        <end position="81"/>
    </location>
</feature>